<protein>
    <submittedName>
        <fullName evidence="1">Peroxiredoxin OsmC</fullName>
    </submittedName>
</protein>
<name>A0A086XVD1_9RHOB</name>
<dbReference type="STRING" id="195105.CN97_07530"/>
<dbReference type="InterPro" id="IPR003718">
    <property type="entry name" value="OsmC/Ohr_fam"/>
</dbReference>
<dbReference type="OrthoDB" id="9807532at2"/>
<dbReference type="GO" id="GO:0006979">
    <property type="term" value="P:response to oxidative stress"/>
    <property type="evidence" value="ECO:0007669"/>
    <property type="project" value="InterPro"/>
</dbReference>
<accession>A0A086XVD1</accession>
<comment type="caution">
    <text evidence="1">The sequence shown here is derived from an EMBL/GenBank/DDBJ whole genome shotgun (WGS) entry which is preliminary data.</text>
</comment>
<dbReference type="InterPro" id="IPR015946">
    <property type="entry name" value="KH_dom-like_a/b"/>
</dbReference>
<evidence type="ECO:0000313" key="1">
    <source>
        <dbReference type="EMBL" id="KFI25981.1"/>
    </source>
</evidence>
<sequence length="137" mass="14356">MEKYGTAVWNGSLKEGHGSISTQSNALTDKSYSYATRFEQGGGTNPEELLGAAHAGCFSMALASILGKKGITPHEIDTTSKITLDPSQGAISKAHLVVVIRADADEETLVAAAKEAETGCPVSKLFKAEISMEARKG</sequence>
<dbReference type="PANTHER" id="PTHR42830">
    <property type="entry name" value="OSMOTICALLY INDUCIBLE FAMILY PROTEIN"/>
    <property type="match status" value="1"/>
</dbReference>
<dbReference type="InterPro" id="IPR019904">
    <property type="entry name" value="Peroxiredoxin_OsmC"/>
</dbReference>
<reference evidence="1 2" key="1">
    <citation type="submission" date="2014-03" db="EMBL/GenBank/DDBJ databases">
        <title>Genome of Haematobacter massiliensis CCUG 47968.</title>
        <authorList>
            <person name="Wang D."/>
            <person name="Wang G."/>
        </authorList>
    </citation>
    <scope>NUCLEOTIDE SEQUENCE [LARGE SCALE GENOMIC DNA]</scope>
    <source>
        <strain evidence="1 2">CCUG 47968</strain>
    </source>
</reference>
<dbReference type="InterPro" id="IPR036102">
    <property type="entry name" value="OsmC/Ohrsf"/>
</dbReference>
<dbReference type="GO" id="GO:0004601">
    <property type="term" value="F:peroxidase activity"/>
    <property type="evidence" value="ECO:0007669"/>
    <property type="project" value="InterPro"/>
</dbReference>
<organism evidence="1 2">
    <name type="scientific">Haematobacter massiliensis</name>
    <dbReference type="NCBI Taxonomy" id="195105"/>
    <lineage>
        <taxon>Bacteria</taxon>
        <taxon>Pseudomonadati</taxon>
        <taxon>Pseudomonadota</taxon>
        <taxon>Alphaproteobacteria</taxon>
        <taxon>Rhodobacterales</taxon>
        <taxon>Paracoccaceae</taxon>
        <taxon>Haematobacter</taxon>
    </lineage>
</organism>
<dbReference type="Pfam" id="PF02566">
    <property type="entry name" value="OsmC"/>
    <property type="match status" value="1"/>
</dbReference>
<dbReference type="EMBL" id="JGYG01000020">
    <property type="protein sequence ID" value="KFI25981.1"/>
    <property type="molecule type" value="Genomic_DNA"/>
</dbReference>
<dbReference type="AlphaFoldDB" id="A0A086XVD1"/>
<proteinExistence type="predicted"/>
<dbReference type="eggNOG" id="COG1764">
    <property type="taxonomic scope" value="Bacteria"/>
</dbReference>
<keyword evidence="2" id="KW-1185">Reference proteome</keyword>
<dbReference type="SUPFAM" id="SSF82784">
    <property type="entry name" value="OsmC-like"/>
    <property type="match status" value="1"/>
</dbReference>
<gene>
    <name evidence="1" type="ORF">CN97_07530</name>
</gene>
<evidence type="ECO:0000313" key="2">
    <source>
        <dbReference type="Proteomes" id="UP000028826"/>
    </source>
</evidence>
<dbReference type="InterPro" id="IPR052707">
    <property type="entry name" value="OsmC_Ohr_Peroxiredoxin"/>
</dbReference>
<dbReference type="NCBIfam" id="TIGR03562">
    <property type="entry name" value="osmo_induc_OsmC"/>
    <property type="match status" value="1"/>
</dbReference>
<dbReference type="Proteomes" id="UP000028826">
    <property type="component" value="Unassembled WGS sequence"/>
</dbReference>
<dbReference type="PANTHER" id="PTHR42830:SF1">
    <property type="entry name" value="OSMOTICALLY INDUCIBLE FAMILY PROTEIN"/>
    <property type="match status" value="1"/>
</dbReference>
<dbReference type="Gene3D" id="3.30.300.20">
    <property type="match status" value="1"/>
</dbReference>